<accession>A0A652ZUB5</accession>
<dbReference type="Gene3D" id="3.40.50.2000">
    <property type="entry name" value="Glycogen Phosphorylase B"/>
    <property type="match status" value="2"/>
</dbReference>
<dbReference type="InterPro" id="IPR029767">
    <property type="entry name" value="WecB-like"/>
</dbReference>
<dbReference type="AlphaFoldDB" id="A0A652ZUB5"/>
<keyword evidence="1 4" id="KW-0413">Isomerase</keyword>
<feature type="domain" description="UDP-N-acetylglucosamine 2-epimerase" evidence="5">
    <location>
        <begin position="26"/>
        <end position="370"/>
    </location>
</feature>
<evidence type="ECO:0000259" key="5">
    <source>
        <dbReference type="Pfam" id="PF02350"/>
    </source>
</evidence>
<dbReference type="SUPFAM" id="SSF53756">
    <property type="entry name" value="UDP-Glycosyltransferase/glycogen phosphorylase"/>
    <property type="match status" value="1"/>
</dbReference>
<evidence type="ECO:0000256" key="4">
    <source>
        <dbReference type="RuleBase" id="RU003513"/>
    </source>
</evidence>
<organism evidence="6">
    <name type="scientific">uncultured Spirochaetota bacterium</name>
    <dbReference type="NCBI Taxonomy" id="460511"/>
    <lineage>
        <taxon>Bacteria</taxon>
        <taxon>Pseudomonadati</taxon>
        <taxon>Spirochaetota</taxon>
        <taxon>environmental samples</taxon>
    </lineage>
</organism>
<dbReference type="PANTHER" id="PTHR43174">
    <property type="entry name" value="UDP-N-ACETYLGLUCOSAMINE 2-EPIMERASE"/>
    <property type="match status" value="1"/>
</dbReference>
<name>A0A652ZUB5_9SPIR</name>
<evidence type="ECO:0000256" key="1">
    <source>
        <dbReference type="ARBA" id="ARBA00023235"/>
    </source>
</evidence>
<dbReference type="Pfam" id="PF02350">
    <property type="entry name" value="Epimerase_2"/>
    <property type="match status" value="1"/>
</dbReference>
<evidence type="ECO:0000256" key="3">
    <source>
        <dbReference type="ARBA" id="ARBA00038858"/>
    </source>
</evidence>
<sequence>MRKNRVLFIYGTRPEAIKMAPLVKTLQRNPEVFETRICLTGQHREMLSQVNDFFGIKADYNLDLMRPGQSLAEFNARCLAALDPVIAGEAADMVFVQGDTTSVLVGALAAYYHSTAVAHLEAGLRSGDPYSPFPEEMNRKLVGQIASYHFAPTRTAAENLRREGITKNVYIVGNTVIDALQLGLNLIKAQGDAEYRREFGFLDPAKRIILVTGHRRESFGGGMERICDALKVLASTCQNTQIVYPVHLNPNVQEPVRRILGGLPTVHLIEPIGYPSMLWLLDQSAIVLTDSGGIQEEAPALGKPVLVMRDKTERIEGIQAGTAILVGTDPEKIVAETRKLLDDGEAYKAMAKAVNPYGDGTTSEQIMKILSESR</sequence>
<dbReference type="NCBIfam" id="TIGR00236">
    <property type="entry name" value="wecB"/>
    <property type="match status" value="1"/>
</dbReference>
<dbReference type="InterPro" id="IPR003331">
    <property type="entry name" value="UDP_GlcNAc_Epimerase_2_dom"/>
</dbReference>
<dbReference type="CDD" id="cd03786">
    <property type="entry name" value="GTB_UDP-GlcNAc_2-Epimerase"/>
    <property type="match status" value="1"/>
</dbReference>
<evidence type="ECO:0000256" key="2">
    <source>
        <dbReference type="ARBA" id="ARBA00038209"/>
    </source>
</evidence>
<dbReference type="PANTHER" id="PTHR43174:SF2">
    <property type="entry name" value="UDP-N-ACETYLGLUCOSAMINE 2-EPIMERASE"/>
    <property type="match status" value="1"/>
</dbReference>
<evidence type="ECO:0000313" key="6">
    <source>
        <dbReference type="EMBL" id="VBB39374.1"/>
    </source>
</evidence>
<reference evidence="6" key="1">
    <citation type="submission" date="2018-07" db="EMBL/GenBank/DDBJ databases">
        <authorList>
            <consortium name="Genoscope - CEA"/>
            <person name="William W."/>
        </authorList>
    </citation>
    <scope>NUCLEOTIDE SEQUENCE</scope>
    <source>
        <strain evidence="6">IK1</strain>
    </source>
</reference>
<dbReference type="EC" id="5.1.3.14" evidence="3"/>
<comment type="similarity">
    <text evidence="2 4">Belongs to the UDP-N-acetylglucosamine 2-epimerase family.</text>
</comment>
<protein>
    <recommendedName>
        <fullName evidence="3">UDP-N-acetylglucosamine 2-epimerase (non-hydrolyzing)</fullName>
        <ecNumber evidence="3">5.1.3.14</ecNumber>
    </recommendedName>
</protein>
<dbReference type="EMBL" id="UPXP01000011">
    <property type="protein sequence ID" value="VBB39374.1"/>
    <property type="molecule type" value="Genomic_DNA"/>
</dbReference>
<proteinExistence type="inferred from homology"/>
<dbReference type="GO" id="GO:0008761">
    <property type="term" value="F:UDP-N-acetylglucosamine 2-epimerase activity"/>
    <property type="evidence" value="ECO:0007669"/>
    <property type="project" value="UniProtKB-EC"/>
</dbReference>
<gene>
    <name evidence="6" type="primary">rffE</name>
    <name evidence="6" type="ORF">TRIP_E190292</name>
</gene>